<feature type="compositionally biased region" description="Polar residues" evidence="1">
    <location>
        <begin position="161"/>
        <end position="174"/>
    </location>
</feature>
<dbReference type="OrthoDB" id="4062651at2759"/>
<dbReference type="AlphaFoldDB" id="A0A1X7VM93"/>
<organism evidence="2">
    <name type="scientific">Amphimedon queenslandica</name>
    <name type="common">Sponge</name>
    <dbReference type="NCBI Taxonomy" id="400682"/>
    <lineage>
        <taxon>Eukaryota</taxon>
        <taxon>Metazoa</taxon>
        <taxon>Porifera</taxon>
        <taxon>Demospongiae</taxon>
        <taxon>Heteroscleromorpha</taxon>
        <taxon>Haplosclerida</taxon>
        <taxon>Niphatidae</taxon>
        <taxon>Amphimedon</taxon>
    </lineage>
</organism>
<evidence type="ECO:0000313" key="2">
    <source>
        <dbReference type="EnsemblMetazoa" id="Aqu2.1.40955_001"/>
    </source>
</evidence>
<evidence type="ECO:0008006" key="3">
    <source>
        <dbReference type="Google" id="ProtNLM"/>
    </source>
</evidence>
<dbReference type="Gene3D" id="2.30.30.190">
    <property type="entry name" value="CAP Gly-rich-like domain"/>
    <property type="match status" value="2"/>
</dbReference>
<evidence type="ECO:0000256" key="1">
    <source>
        <dbReference type="SAM" id="MobiDB-lite"/>
    </source>
</evidence>
<dbReference type="EnsemblMetazoa" id="Aqu2.1.40955_001">
    <property type="protein sequence ID" value="Aqu2.1.40955_001"/>
    <property type="gene ID" value="Aqu2.1.40955"/>
</dbReference>
<dbReference type="InterPro" id="IPR036859">
    <property type="entry name" value="CAP-Gly_dom_sf"/>
</dbReference>
<name>A0A1X7VM93_AMPQE</name>
<sequence length="335" mass="38085">MASILMKEKIGYGSIQEEEDQWAFSVPSQKGEESGYARLYRDPVVLLQVEPIDQIPLEEREIEYLQAVQPTSVRVKEYLNEVDKKMKMDLIVGDKVIFKLNDGIVFGIEIQDQAYRGKGTSNGRPHFTCRPNNAVFVAMDKIIKKQDPPCTTMYGGLKPTIRSQTKPTAASGQPKSVKDRVKDLVKETIFSIEDNTEEKGVRFEAGDVSGHKSRFKEGDRVILQTVKEDIVAGTVRWVGPIRISKDMKIDPLPIVGIETVRQKIDPSKDFDGVNIEVTGNHGTKLFKVPYNHTRVFLPEQLVLFVKEYTMQKQKDHDAKFQQGQKESKQDEKRNI</sequence>
<dbReference type="InParanoid" id="A0A1X7VM93"/>
<proteinExistence type="predicted"/>
<dbReference type="SUPFAM" id="SSF74924">
    <property type="entry name" value="Cap-Gly domain"/>
    <property type="match status" value="1"/>
</dbReference>
<protein>
    <recommendedName>
        <fullName evidence="3">CAP-Gly domain-containing protein</fullName>
    </recommendedName>
</protein>
<feature type="region of interest" description="Disordered" evidence="1">
    <location>
        <begin position="315"/>
        <end position="335"/>
    </location>
</feature>
<reference evidence="2" key="1">
    <citation type="submission" date="2017-05" db="UniProtKB">
        <authorList>
            <consortium name="EnsemblMetazoa"/>
        </authorList>
    </citation>
    <scope>IDENTIFICATION</scope>
</reference>
<accession>A0A1X7VM93</accession>
<feature type="region of interest" description="Disordered" evidence="1">
    <location>
        <begin position="155"/>
        <end position="177"/>
    </location>
</feature>